<accession>A0A9D9E5V7</accession>
<proteinExistence type="predicted"/>
<dbReference type="Proteomes" id="UP000823614">
    <property type="component" value="Unassembled WGS sequence"/>
</dbReference>
<gene>
    <name evidence="1" type="ORF">IAA89_06035</name>
</gene>
<dbReference type="EMBL" id="JADIMP010000096">
    <property type="protein sequence ID" value="MBO8441972.1"/>
    <property type="molecule type" value="Genomic_DNA"/>
</dbReference>
<sequence length="137" mass="15284">METKQSETTNVVYGLYGGAVRKHGNWKVIGGHSPNSGSDHVYAADADCLPEIGDDVPVYASSAQFNNKNETTDFVTKKDLLDTAKQFLEDNELLVTDANKQWVAENALSVCDWQDIESYIMLEMDDNFDAEFLPDKL</sequence>
<name>A0A9D9E5V7_9LACO</name>
<reference evidence="1" key="1">
    <citation type="submission" date="2020-10" db="EMBL/GenBank/DDBJ databases">
        <authorList>
            <person name="Gilroy R."/>
        </authorList>
    </citation>
    <scope>NUCLEOTIDE SEQUENCE</scope>
    <source>
        <strain evidence="1">C6-149</strain>
    </source>
</reference>
<evidence type="ECO:0000313" key="2">
    <source>
        <dbReference type="Proteomes" id="UP000823614"/>
    </source>
</evidence>
<reference evidence="1" key="2">
    <citation type="journal article" date="2021" name="PeerJ">
        <title>Extensive microbial diversity within the chicken gut microbiome revealed by metagenomics and culture.</title>
        <authorList>
            <person name="Gilroy R."/>
            <person name="Ravi A."/>
            <person name="Getino M."/>
            <person name="Pursley I."/>
            <person name="Horton D.L."/>
            <person name="Alikhan N.F."/>
            <person name="Baker D."/>
            <person name="Gharbi K."/>
            <person name="Hall N."/>
            <person name="Watson M."/>
            <person name="Adriaenssens E.M."/>
            <person name="Foster-Nyarko E."/>
            <person name="Jarju S."/>
            <person name="Secka A."/>
            <person name="Antonio M."/>
            <person name="Oren A."/>
            <person name="Chaudhuri R.R."/>
            <person name="La Ragione R."/>
            <person name="Hildebrand F."/>
            <person name="Pallen M.J."/>
        </authorList>
    </citation>
    <scope>NUCLEOTIDE SEQUENCE</scope>
    <source>
        <strain evidence="1">C6-149</strain>
    </source>
</reference>
<evidence type="ECO:0000313" key="1">
    <source>
        <dbReference type="EMBL" id="MBO8441972.1"/>
    </source>
</evidence>
<organism evidence="1 2">
    <name type="scientific">Candidatus Gallilactobacillus intestinavium</name>
    <dbReference type="NCBI Taxonomy" id="2840838"/>
    <lineage>
        <taxon>Bacteria</taxon>
        <taxon>Bacillati</taxon>
        <taxon>Bacillota</taxon>
        <taxon>Bacilli</taxon>
        <taxon>Lactobacillales</taxon>
        <taxon>Lactobacillaceae</taxon>
        <taxon>Lactobacillaceae incertae sedis</taxon>
        <taxon>Candidatus Gallilactobacillus</taxon>
    </lineage>
</organism>
<comment type="caution">
    <text evidence="1">The sequence shown here is derived from an EMBL/GenBank/DDBJ whole genome shotgun (WGS) entry which is preliminary data.</text>
</comment>
<dbReference type="AlphaFoldDB" id="A0A9D9E5V7"/>
<protein>
    <submittedName>
        <fullName evidence="1">Uncharacterized protein</fullName>
    </submittedName>
</protein>